<sequence length="111" mass="12518">MKQRIQDKTKKDSKTHTKNLREEEKSETSEQVLRFDGIGGRSAEQRDSKTLFLGKHVNFFLFFLSFKIVALLSHLLLRTHHDVGVTVTDVSSAGSCVGFGIRILNNIFPVA</sequence>
<proteinExistence type="predicted"/>
<keyword evidence="2" id="KW-0812">Transmembrane</keyword>
<feature type="compositionally biased region" description="Basic and acidic residues" evidence="1">
    <location>
        <begin position="1"/>
        <end position="28"/>
    </location>
</feature>
<keyword evidence="2" id="KW-0472">Membrane</keyword>
<protein>
    <submittedName>
        <fullName evidence="3">Uncharacterized protein</fullName>
    </submittedName>
</protein>
<keyword evidence="2" id="KW-1133">Transmembrane helix</keyword>
<feature type="transmembrane region" description="Helical" evidence="2">
    <location>
        <begin position="57"/>
        <end position="77"/>
    </location>
</feature>
<evidence type="ECO:0000256" key="1">
    <source>
        <dbReference type="SAM" id="MobiDB-lite"/>
    </source>
</evidence>
<dbReference type="Proteomes" id="UP000827092">
    <property type="component" value="Unassembled WGS sequence"/>
</dbReference>
<name>A0AAV6U4U1_9ARAC</name>
<evidence type="ECO:0000313" key="4">
    <source>
        <dbReference type="Proteomes" id="UP000827092"/>
    </source>
</evidence>
<comment type="caution">
    <text evidence="3">The sequence shown here is derived from an EMBL/GenBank/DDBJ whole genome shotgun (WGS) entry which is preliminary data.</text>
</comment>
<feature type="region of interest" description="Disordered" evidence="1">
    <location>
        <begin position="1"/>
        <end position="32"/>
    </location>
</feature>
<gene>
    <name evidence="3" type="ORF">JTE90_003463</name>
</gene>
<keyword evidence="4" id="KW-1185">Reference proteome</keyword>
<evidence type="ECO:0000256" key="2">
    <source>
        <dbReference type="SAM" id="Phobius"/>
    </source>
</evidence>
<dbReference type="EMBL" id="JAFNEN010000670">
    <property type="protein sequence ID" value="KAG8178741.1"/>
    <property type="molecule type" value="Genomic_DNA"/>
</dbReference>
<accession>A0AAV6U4U1</accession>
<organism evidence="3 4">
    <name type="scientific">Oedothorax gibbosus</name>
    <dbReference type="NCBI Taxonomy" id="931172"/>
    <lineage>
        <taxon>Eukaryota</taxon>
        <taxon>Metazoa</taxon>
        <taxon>Ecdysozoa</taxon>
        <taxon>Arthropoda</taxon>
        <taxon>Chelicerata</taxon>
        <taxon>Arachnida</taxon>
        <taxon>Araneae</taxon>
        <taxon>Araneomorphae</taxon>
        <taxon>Entelegynae</taxon>
        <taxon>Araneoidea</taxon>
        <taxon>Linyphiidae</taxon>
        <taxon>Erigoninae</taxon>
        <taxon>Oedothorax</taxon>
    </lineage>
</organism>
<dbReference type="AlphaFoldDB" id="A0AAV6U4U1"/>
<reference evidence="3 4" key="1">
    <citation type="journal article" date="2022" name="Nat. Ecol. Evol.">
        <title>A masculinizing supergene underlies an exaggerated male reproductive morph in a spider.</title>
        <authorList>
            <person name="Hendrickx F."/>
            <person name="De Corte Z."/>
            <person name="Sonet G."/>
            <person name="Van Belleghem S.M."/>
            <person name="Kostlbacher S."/>
            <person name="Vangestel C."/>
        </authorList>
    </citation>
    <scope>NUCLEOTIDE SEQUENCE [LARGE SCALE GENOMIC DNA]</scope>
    <source>
        <strain evidence="3">W744_W776</strain>
    </source>
</reference>
<evidence type="ECO:0000313" key="3">
    <source>
        <dbReference type="EMBL" id="KAG8178741.1"/>
    </source>
</evidence>